<reference evidence="1 2" key="1">
    <citation type="journal article" date="2013" name="BMC Genomics">
        <title>Reconstruction of the lipid metabolism for the microalga Monoraphidium neglectum from its genome sequence reveals characteristics suitable for biofuel production.</title>
        <authorList>
            <person name="Bogen C."/>
            <person name="Al-Dilaimi A."/>
            <person name="Albersmeier A."/>
            <person name="Wichmann J."/>
            <person name="Grundmann M."/>
            <person name="Rupp O."/>
            <person name="Lauersen K.J."/>
            <person name="Blifernez-Klassen O."/>
            <person name="Kalinowski J."/>
            <person name="Goesmann A."/>
            <person name="Mussgnug J.H."/>
            <person name="Kruse O."/>
        </authorList>
    </citation>
    <scope>NUCLEOTIDE SEQUENCE [LARGE SCALE GENOMIC DNA]</scope>
    <source>
        <strain evidence="1 2">SAG 48.87</strain>
    </source>
</reference>
<dbReference type="GeneID" id="25731609"/>
<dbReference type="EMBL" id="KK104460">
    <property type="protein sequence ID" value="KIY93882.1"/>
    <property type="molecule type" value="Genomic_DNA"/>
</dbReference>
<proteinExistence type="predicted"/>
<accession>A0A0D2J1G2</accession>
<dbReference type="KEGG" id="mng:MNEG_14082"/>
<dbReference type="Proteomes" id="UP000054498">
    <property type="component" value="Unassembled WGS sequence"/>
</dbReference>
<evidence type="ECO:0000313" key="2">
    <source>
        <dbReference type="Proteomes" id="UP000054498"/>
    </source>
</evidence>
<gene>
    <name evidence="1" type="ORF">MNEG_14082</name>
</gene>
<feature type="non-terminal residue" evidence="1">
    <location>
        <position position="79"/>
    </location>
</feature>
<dbReference type="RefSeq" id="XP_013892902.1">
    <property type="nucleotide sequence ID" value="XM_014037448.1"/>
</dbReference>
<sequence>MAAGAPRRSHGRTQTSALMAAASIAGSSGQRAEPCRAVLICPGFLRDYTGEESTELSHNLAQHLQTAASQSGGAAPAVE</sequence>
<protein>
    <submittedName>
        <fullName evidence="1">Uncharacterized protein</fullName>
    </submittedName>
</protein>
<dbReference type="AlphaFoldDB" id="A0A0D2J1G2"/>
<keyword evidence="2" id="KW-1185">Reference proteome</keyword>
<evidence type="ECO:0000313" key="1">
    <source>
        <dbReference type="EMBL" id="KIY93882.1"/>
    </source>
</evidence>
<organism evidence="1 2">
    <name type="scientific">Monoraphidium neglectum</name>
    <dbReference type="NCBI Taxonomy" id="145388"/>
    <lineage>
        <taxon>Eukaryota</taxon>
        <taxon>Viridiplantae</taxon>
        <taxon>Chlorophyta</taxon>
        <taxon>core chlorophytes</taxon>
        <taxon>Chlorophyceae</taxon>
        <taxon>CS clade</taxon>
        <taxon>Sphaeropleales</taxon>
        <taxon>Selenastraceae</taxon>
        <taxon>Monoraphidium</taxon>
    </lineage>
</organism>
<name>A0A0D2J1G2_9CHLO</name>